<evidence type="ECO:0000313" key="7">
    <source>
        <dbReference type="Proteomes" id="UP000838748"/>
    </source>
</evidence>
<gene>
    <name evidence="6" type="primary">ppsA_2</name>
    <name evidence="6" type="ORF">VMF7928_02421</name>
</gene>
<accession>A0ABM9A4Z8</accession>
<comment type="caution">
    <text evidence="6">The sequence shown here is derived from an EMBL/GenBank/DDBJ whole genome shotgun (WGS) entry which is preliminary data.</text>
</comment>
<keyword evidence="2" id="KW-0479">Metal-binding</keyword>
<sequence length="284" mass="30937">MSTQHKSASGFTVTRNGEHLFVDISSLINTKIGFHPHLTDPNASMGSSTQDMLEKKCSGLSTKDYFVSTLVESILSAIQPKYESIKVCLTGSDSHELSNLVGGDVESSELNPTMGRRGVSKHVSKEYQVAFALECEVIKQLREQHSHIEIVIPFVRTLSDAASIIDKLAEQGLPRGLNGLKVHFSVDTPSAALLSDRLLHYFDGVVVNLSNLAQLTLGIDSSNENLSYLFDLDNESVLLLLDKVVESCQASNKSSVAITGDLDQLPKTKDYLLNNPVAQAYVTV</sequence>
<dbReference type="InterPro" id="IPR015813">
    <property type="entry name" value="Pyrv/PenolPyrv_kinase-like_dom"/>
</dbReference>
<dbReference type="RefSeq" id="WP_237361808.1">
    <property type="nucleotide sequence ID" value="NZ_CAKLDM010000002.1"/>
</dbReference>
<dbReference type="InterPro" id="IPR040442">
    <property type="entry name" value="Pyrv_kinase-like_dom_sf"/>
</dbReference>
<evidence type="ECO:0000256" key="3">
    <source>
        <dbReference type="ARBA" id="ARBA00022741"/>
    </source>
</evidence>
<dbReference type="SUPFAM" id="SSF51621">
    <property type="entry name" value="Phosphoenolpyruvate/pyruvate domain"/>
    <property type="match status" value="1"/>
</dbReference>
<dbReference type="EC" id="2.7.9.2" evidence="6"/>
<dbReference type="EMBL" id="CAKLDM010000002">
    <property type="protein sequence ID" value="CAH0539756.1"/>
    <property type="molecule type" value="Genomic_DNA"/>
</dbReference>
<dbReference type="Pfam" id="PF02896">
    <property type="entry name" value="PEP-utilizers_C"/>
    <property type="match status" value="1"/>
</dbReference>
<keyword evidence="3" id="KW-0547">Nucleotide-binding</keyword>
<dbReference type="Gene3D" id="3.20.20.60">
    <property type="entry name" value="Phosphoenolpyruvate-binding domains"/>
    <property type="match status" value="1"/>
</dbReference>
<evidence type="ECO:0000256" key="1">
    <source>
        <dbReference type="ARBA" id="ARBA00007837"/>
    </source>
</evidence>
<organism evidence="6 7">
    <name type="scientific">Vibrio marisflavi CECT 7928</name>
    <dbReference type="NCBI Taxonomy" id="634439"/>
    <lineage>
        <taxon>Bacteria</taxon>
        <taxon>Pseudomonadati</taxon>
        <taxon>Pseudomonadota</taxon>
        <taxon>Gammaproteobacteria</taxon>
        <taxon>Vibrionales</taxon>
        <taxon>Vibrionaceae</taxon>
        <taxon>Vibrio</taxon>
    </lineage>
</organism>
<keyword evidence="6" id="KW-0808">Transferase</keyword>
<comment type="similarity">
    <text evidence="1">Belongs to the PEP-utilizing enzyme family.</text>
</comment>
<keyword evidence="7" id="KW-1185">Reference proteome</keyword>
<dbReference type="InterPro" id="IPR006319">
    <property type="entry name" value="PEP_synth"/>
</dbReference>
<dbReference type="Proteomes" id="UP000838748">
    <property type="component" value="Unassembled WGS sequence"/>
</dbReference>
<evidence type="ECO:0000256" key="2">
    <source>
        <dbReference type="ARBA" id="ARBA00022723"/>
    </source>
</evidence>
<evidence type="ECO:0000313" key="6">
    <source>
        <dbReference type="EMBL" id="CAH0539756.1"/>
    </source>
</evidence>
<proteinExistence type="inferred from homology"/>
<feature type="domain" description="PEP-utilising enzyme C-terminal" evidence="5">
    <location>
        <begin position="70"/>
        <end position="267"/>
    </location>
</feature>
<evidence type="ECO:0000256" key="4">
    <source>
        <dbReference type="ARBA" id="ARBA00022840"/>
    </source>
</evidence>
<keyword evidence="4" id="KW-0067">ATP-binding</keyword>
<protein>
    <submittedName>
        <fullName evidence="6">Phosphoenolpyruvate synthase</fullName>
        <ecNumber evidence="6">2.7.9.2</ecNumber>
    </submittedName>
</protein>
<dbReference type="PANTHER" id="PTHR43030">
    <property type="entry name" value="PHOSPHOENOLPYRUVATE SYNTHASE"/>
    <property type="match status" value="1"/>
</dbReference>
<dbReference type="InterPro" id="IPR000121">
    <property type="entry name" value="PEP_util_C"/>
</dbReference>
<dbReference type="GO" id="GO:0008986">
    <property type="term" value="F:pyruvate, water dikinase activity"/>
    <property type="evidence" value="ECO:0007669"/>
    <property type="project" value="UniProtKB-EC"/>
</dbReference>
<dbReference type="PANTHER" id="PTHR43030:SF1">
    <property type="entry name" value="PHOSPHOENOLPYRUVATE SYNTHASE"/>
    <property type="match status" value="1"/>
</dbReference>
<reference evidence="6" key="1">
    <citation type="submission" date="2021-11" db="EMBL/GenBank/DDBJ databases">
        <authorList>
            <person name="Rodrigo-Torres L."/>
            <person name="Arahal R. D."/>
            <person name="Lucena T."/>
        </authorList>
    </citation>
    <scope>NUCLEOTIDE SEQUENCE</scope>
    <source>
        <strain evidence="6">CECT 7928</strain>
    </source>
</reference>
<evidence type="ECO:0000259" key="5">
    <source>
        <dbReference type="Pfam" id="PF02896"/>
    </source>
</evidence>
<name>A0ABM9A4Z8_9VIBR</name>